<dbReference type="GO" id="GO:0006534">
    <property type="term" value="P:cysteine metabolic process"/>
    <property type="evidence" value="ECO:0007669"/>
    <property type="project" value="InterPro"/>
</dbReference>
<dbReference type="Proteomes" id="UP000015462">
    <property type="component" value="Unassembled WGS sequence"/>
</dbReference>
<evidence type="ECO:0000313" key="10">
    <source>
        <dbReference type="EMBL" id="EPD12551.1"/>
    </source>
</evidence>
<dbReference type="CDD" id="cd06453">
    <property type="entry name" value="SufS_like"/>
    <property type="match status" value="1"/>
</dbReference>
<evidence type="ECO:0000256" key="3">
    <source>
        <dbReference type="ARBA" id="ARBA00010447"/>
    </source>
</evidence>
<organism evidence="10 11">
    <name type="scientific">Cycloclasticus pugetii</name>
    <dbReference type="NCBI Taxonomy" id="34068"/>
    <lineage>
        <taxon>Bacteria</taxon>
        <taxon>Pseudomonadati</taxon>
        <taxon>Pseudomonadota</taxon>
        <taxon>Gammaproteobacteria</taxon>
        <taxon>Thiotrichales</taxon>
        <taxon>Piscirickettsiaceae</taxon>
        <taxon>Cycloclasticus</taxon>
    </lineage>
</organism>
<evidence type="ECO:0000256" key="7">
    <source>
        <dbReference type="ARBA" id="ARBA00022898"/>
    </source>
</evidence>
<dbReference type="Gene3D" id="3.40.640.10">
    <property type="entry name" value="Type I PLP-dependent aspartate aminotransferase-like (Major domain)"/>
    <property type="match status" value="1"/>
</dbReference>
<dbReference type="EMBL" id="ASHL01000008">
    <property type="protein sequence ID" value="EPD12551.1"/>
    <property type="molecule type" value="Genomic_DNA"/>
</dbReference>
<proteinExistence type="inferred from homology"/>
<dbReference type="InterPro" id="IPR015424">
    <property type="entry name" value="PyrdxlP-dep_Trfase"/>
</dbReference>
<dbReference type="PANTHER" id="PTHR43586:SF8">
    <property type="entry name" value="CYSTEINE DESULFURASE 1, CHLOROPLASTIC"/>
    <property type="match status" value="1"/>
</dbReference>
<sequence length="413" mass="45216">MNQSVENLAAYDVDKIRQDFPVLDQQVRGKPLVYLDNAATSQKPKQVIESIVNYYENDNANIHRGVHTLSERATLSYENVRKTVQQFLNAASEKEIVFTRGATEAINLVANGLAETIKQGDEILITAMEHHSNIVPWQMLCKKTGASLKVAPINEHGELMLEEFEALISNKTKFAAISHMSNALGTINPIKQLIDQLHQHDVPVLVDGAQAIPHISVDVQALDCEFYVFSGHKLYAPTGIGALYGKMEQLEQMAPYQGGGDMISVVTFDKTVYNKVPYKFEAGTPNIAGTIGLGAAIDYVNSIGVDEIAAHENALLNYAVAQAKRIDKLRVIGTAKEKGAIMSFVLDGIHPHDIGTMMDHQGIAVRAGHHCAMPVMDFFGVPATARASFAMYNTHQEVDALMAGIENLIEMFG</sequence>
<feature type="domain" description="Aminotransferase class V" evidence="9">
    <location>
        <begin position="33"/>
        <end position="401"/>
    </location>
</feature>
<protein>
    <recommendedName>
        <fullName evidence="5">Probable cysteine desulfurase</fullName>
        <ecNumber evidence="4">2.8.1.7</ecNumber>
    </recommendedName>
</protein>
<comment type="catalytic activity">
    <reaction evidence="8">
        <text>(sulfur carrier)-H + L-cysteine = (sulfur carrier)-SH + L-alanine</text>
        <dbReference type="Rhea" id="RHEA:43892"/>
        <dbReference type="Rhea" id="RHEA-COMP:14737"/>
        <dbReference type="Rhea" id="RHEA-COMP:14739"/>
        <dbReference type="ChEBI" id="CHEBI:29917"/>
        <dbReference type="ChEBI" id="CHEBI:35235"/>
        <dbReference type="ChEBI" id="CHEBI:57972"/>
        <dbReference type="ChEBI" id="CHEBI:64428"/>
        <dbReference type="EC" id="2.8.1.7"/>
    </reaction>
</comment>
<keyword evidence="7" id="KW-0663">Pyridoxal phosphate</keyword>
<reference evidence="10 11" key="1">
    <citation type="journal article" date="2013" name="Genome Announc.">
        <title>Genome Sequence of the Pyrene- and Fluoranthene-Degrading Bacterium Cycloclasticus sp. Strain PY97M.</title>
        <authorList>
            <person name="Cui Z."/>
            <person name="Xu G."/>
            <person name="Li Q."/>
            <person name="Gao W."/>
            <person name="Zheng L."/>
        </authorList>
    </citation>
    <scope>NUCLEOTIDE SEQUENCE [LARGE SCALE GENOMIC DNA]</scope>
    <source>
        <strain evidence="10 11">PY97M</strain>
    </source>
</reference>
<dbReference type="NCBIfam" id="TIGR01979">
    <property type="entry name" value="sufS"/>
    <property type="match status" value="1"/>
</dbReference>
<dbReference type="EC" id="2.8.1.7" evidence="4"/>
<dbReference type="InterPro" id="IPR015421">
    <property type="entry name" value="PyrdxlP-dep_Trfase_major"/>
</dbReference>
<dbReference type="Gene3D" id="3.90.1150.10">
    <property type="entry name" value="Aspartate Aminotransferase, domain 1"/>
    <property type="match status" value="1"/>
</dbReference>
<dbReference type="AlphaFoldDB" id="A0AB33Z0Q4"/>
<keyword evidence="10" id="KW-0032">Aminotransferase</keyword>
<dbReference type="PIRSF" id="PIRSF005572">
    <property type="entry name" value="NifS"/>
    <property type="match status" value="1"/>
</dbReference>
<comment type="similarity">
    <text evidence="3">Belongs to the class-V pyridoxal-phosphate-dependent aminotransferase family. Csd subfamily.</text>
</comment>
<evidence type="ECO:0000259" key="9">
    <source>
        <dbReference type="Pfam" id="PF00266"/>
    </source>
</evidence>
<keyword evidence="11" id="KW-1185">Reference proteome</keyword>
<dbReference type="GO" id="GO:0031071">
    <property type="term" value="F:cysteine desulfurase activity"/>
    <property type="evidence" value="ECO:0007669"/>
    <property type="project" value="UniProtKB-EC"/>
</dbReference>
<evidence type="ECO:0000256" key="6">
    <source>
        <dbReference type="ARBA" id="ARBA00022679"/>
    </source>
</evidence>
<comment type="function">
    <text evidence="2">Catalyzes the removal of elemental sulfur and selenium atoms from L-cysteine, L-cystine, L-selenocysteine, and L-selenocystine to produce L-alanine.</text>
</comment>
<evidence type="ECO:0000256" key="8">
    <source>
        <dbReference type="ARBA" id="ARBA00050776"/>
    </source>
</evidence>
<dbReference type="InterPro" id="IPR016454">
    <property type="entry name" value="Cysteine_dSase"/>
</dbReference>
<dbReference type="Pfam" id="PF00266">
    <property type="entry name" value="Aminotran_5"/>
    <property type="match status" value="1"/>
</dbReference>
<comment type="caution">
    <text evidence="10">The sequence shown here is derived from an EMBL/GenBank/DDBJ whole genome shotgun (WGS) entry which is preliminary data.</text>
</comment>
<accession>A0AB33Z0Q4</accession>
<dbReference type="PANTHER" id="PTHR43586">
    <property type="entry name" value="CYSTEINE DESULFURASE"/>
    <property type="match status" value="1"/>
</dbReference>
<dbReference type="InterPro" id="IPR000192">
    <property type="entry name" value="Aminotrans_V_dom"/>
</dbReference>
<dbReference type="GO" id="GO:0030170">
    <property type="term" value="F:pyridoxal phosphate binding"/>
    <property type="evidence" value="ECO:0007669"/>
    <property type="project" value="InterPro"/>
</dbReference>
<evidence type="ECO:0000256" key="2">
    <source>
        <dbReference type="ARBA" id="ARBA00002824"/>
    </source>
</evidence>
<evidence type="ECO:0000256" key="1">
    <source>
        <dbReference type="ARBA" id="ARBA00001933"/>
    </source>
</evidence>
<comment type="cofactor">
    <cofactor evidence="1">
        <name>pyridoxal 5'-phosphate</name>
        <dbReference type="ChEBI" id="CHEBI:597326"/>
    </cofactor>
</comment>
<keyword evidence="6" id="KW-0808">Transferase</keyword>
<evidence type="ECO:0000256" key="4">
    <source>
        <dbReference type="ARBA" id="ARBA00012239"/>
    </source>
</evidence>
<name>A0AB33Z0Q4_9GAMM</name>
<gene>
    <name evidence="10" type="ORF">L196_09114</name>
</gene>
<dbReference type="SUPFAM" id="SSF53383">
    <property type="entry name" value="PLP-dependent transferases"/>
    <property type="match status" value="1"/>
</dbReference>
<evidence type="ECO:0000256" key="5">
    <source>
        <dbReference type="ARBA" id="ARBA00021850"/>
    </source>
</evidence>
<dbReference type="InterPro" id="IPR010970">
    <property type="entry name" value="Cys_dSase_SufS"/>
</dbReference>
<dbReference type="RefSeq" id="WP_016390743.1">
    <property type="nucleotide sequence ID" value="NZ_KE646809.1"/>
</dbReference>
<dbReference type="GO" id="GO:0008483">
    <property type="term" value="F:transaminase activity"/>
    <property type="evidence" value="ECO:0007669"/>
    <property type="project" value="UniProtKB-KW"/>
</dbReference>
<dbReference type="InterPro" id="IPR015422">
    <property type="entry name" value="PyrdxlP-dep_Trfase_small"/>
</dbReference>
<evidence type="ECO:0000313" key="11">
    <source>
        <dbReference type="Proteomes" id="UP000015462"/>
    </source>
</evidence>